<dbReference type="EMBL" id="JAJSOJ010000078">
    <property type="protein sequence ID" value="MCE0745435.1"/>
    <property type="molecule type" value="Genomic_DNA"/>
</dbReference>
<name>A0ABS8VWT2_9PROT</name>
<dbReference type="Proteomes" id="UP001521074">
    <property type="component" value="Unassembled WGS sequence"/>
</dbReference>
<proteinExistence type="predicted"/>
<gene>
    <name evidence="2" type="ORF">LWC05_16300</name>
</gene>
<organism evidence="2 3">
    <name type="scientific">Acetobacter sicerae</name>
    <dbReference type="NCBI Taxonomy" id="85325"/>
    <lineage>
        <taxon>Bacteria</taxon>
        <taxon>Pseudomonadati</taxon>
        <taxon>Pseudomonadota</taxon>
        <taxon>Alphaproteobacteria</taxon>
        <taxon>Acetobacterales</taxon>
        <taxon>Acetobacteraceae</taxon>
        <taxon>Acetobacter</taxon>
    </lineage>
</organism>
<protein>
    <submittedName>
        <fullName evidence="2">Uncharacterized protein</fullName>
    </submittedName>
</protein>
<accession>A0ABS8VWT2</accession>
<evidence type="ECO:0000313" key="3">
    <source>
        <dbReference type="Proteomes" id="UP001521074"/>
    </source>
</evidence>
<feature type="region of interest" description="Disordered" evidence="1">
    <location>
        <begin position="1"/>
        <end position="20"/>
    </location>
</feature>
<reference evidence="2 3" key="1">
    <citation type="submission" date="2021-12" db="EMBL/GenBank/DDBJ databases">
        <title>Genome sequence of Acetobacter sicerae DmPark20a_162.</title>
        <authorList>
            <person name="Chaston J.M."/>
        </authorList>
    </citation>
    <scope>NUCLEOTIDE SEQUENCE [LARGE SCALE GENOMIC DNA]</scope>
    <source>
        <strain evidence="2 3">DmPark20a_162</strain>
    </source>
</reference>
<evidence type="ECO:0000256" key="1">
    <source>
        <dbReference type="SAM" id="MobiDB-lite"/>
    </source>
</evidence>
<evidence type="ECO:0000313" key="2">
    <source>
        <dbReference type="EMBL" id="MCE0745435.1"/>
    </source>
</evidence>
<sequence>MDMPVSTSPFLTENDETSQTGQSLIEVARHHGMRDDDPVMPLIVAWQASLEALRAQQSHLGALYIKAEKEITYALQKRIEFSDNETERLNALAATLQVRMVSDIGNTIARESQNALTKRVKLIEARTVRALAATLLLSEPDPKVFEQYQHVVIHSSLRRDGVNSGMDWYCPTRT</sequence>
<dbReference type="RefSeq" id="WP_232879077.1">
    <property type="nucleotide sequence ID" value="NZ_JAJSOJ010000078.1"/>
</dbReference>
<comment type="caution">
    <text evidence="2">The sequence shown here is derived from an EMBL/GenBank/DDBJ whole genome shotgun (WGS) entry which is preliminary data.</text>
</comment>
<keyword evidence="3" id="KW-1185">Reference proteome</keyword>